<keyword evidence="15" id="KW-0812">Transmembrane</keyword>
<protein>
    <submittedName>
        <fullName evidence="18">Penicillin-binding protein 1A</fullName>
        <ecNumber evidence="18">2.4.1.-</ecNumber>
        <ecNumber evidence="18">3.4.-.-</ecNumber>
    </submittedName>
</protein>
<feature type="compositionally biased region" description="Low complexity" evidence="14">
    <location>
        <begin position="857"/>
        <end position="866"/>
    </location>
</feature>
<dbReference type="Proteomes" id="UP000543174">
    <property type="component" value="Unassembled WGS sequence"/>
</dbReference>
<evidence type="ECO:0000256" key="8">
    <source>
        <dbReference type="ARBA" id="ARBA00022960"/>
    </source>
</evidence>
<dbReference type="Pfam" id="PF00905">
    <property type="entry name" value="Transpeptidase"/>
    <property type="match status" value="1"/>
</dbReference>
<keyword evidence="8" id="KW-0133">Cell shape</keyword>
<comment type="catalytic activity">
    <reaction evidence="13">
        <text>[GlcNAc-(1-&gt;4)-Mur2Ac(oyl-L-Ala-gamma-D-Glu-L-Lys-D-Ala-D-Ala)](n)-di-trans,octa-cis-undecaprenyl diphosphate + beta-D-GlcNAc-(1-&gt;4)-Mur2Ac(oyl-L-Ala-gamma-D-Glu-L-Lys-D-Ala-D-Ala)-di-trans,octa-cis-undecaprenyl diphosphate = [GlcNAc-(1-&gt;4)-Mur2Ac(oyl-L-Ala-gamma-D-Glu-L-Lys-D-Ala-D-Ala)](n+1)-di-trans,octa-cis-undecaprenyl diphosphate + di-trans,octa-cis-undecaprenyl diphosphate + H(+)</text>
        <dbReference type="Rhea" id="RHEA:23708"/>
        <dbReference type="Rhea" id="RHEA-COMP:9602"/>
        <dbReference type="Rhea" id="RHEA-COMP:9603"/>
        <dbReference type="ChEBI" id="CHEBI:15378"/>
        <dbReference type="ChEBI" id="CHEBI:58405"/>
        <dbReference type="ChEBI" id="CHEBI:60033"/>
        <dbReference type="ChEBI" id="CHEBI:78435"/>
        <dbReference type="EC" id="2.4.99.28"/>
    </reaction>
</comment>
<keyword evidence="3" id="KW-0121">Carboxypeptidase</keyword>
<evidence type="ECO:0000256" key="4">
    <source>
        <dbReference type="ARBA" id="ARBA00022670"/>
    </source>
</evidence>
<dbReference type="Pfam" id="PF00912">
    <property type="entry name" value="Transgly"/>
    <property type="match status" value="1"/>
</dbReference>
<sequence>MSDNYRSREERRRAMNDNKPEGKSQGKPKKKKKGGLFRKIVAAVLLIGIIGLIAGVGTFFAMISDAPKVDDSVLKNSFSSKVYANDGKTVVKEIGAQKRTYVQYDEIPQVVKNAFIATEDVRFYKHHGVDFYRIGGALMANFKNGFGAEGGSTITQQVVKNSFLSPKKTVKRKVQEMWLAYQLERKYSKQQILEMYLNKIYFASGEVYGIERAAEKFYGVKSVKDLTLDEAAMLAGLPKAPTTYNPVTNPENATKRRNTVLNLMAKNGFITQAEADKAKQVDVQAHLAKQTESTSKYDVFIDQVIEEVKKKTDADPFSAGLEIYTTLDTNAQDYVDDVMNNKVVNFPNDKFQAGLVVVDNETGGIQAIGGGRNRVSGGLNFATNMRRQPGSTIKPILDYGPAIENLKWSTGQPIKDEEYHYSNGTPIRNFGRNYKGWVSAREALGRSLNIPALKAFQATGADKAKEFATGLGLKLDEEDGEAYSESYSIGGFRTGVTPLQMAGAYSAFANEGMYNAPHTVTKVKFPDGTEIDLTPKSKRAMQDYTAFMMTDMMKSVVNESYGTARAVRTPGLEIAGKTGTSNFSADEKKRYNIPDAGEKDVWFNGFTPNYTISVWTGYETAKDGYILSANETGMAKNIFKHVITHISEGKPKGSFKQPDSVVERSVEKPTGKDLKRPSGSTPSSLITKEYFVRGTAPTKVSQTFVKKEKEEKKEDKKEDKKEKKDNKDVKPKITASYSGGAISVNWSAANAASDTTFTVTMSSPNGSEQLASGAGAGGKTISNPAPGATYSFTVTTNTGESASSSVKVPDSSDQATEDDSTKPEDDGTTDDNQNEDNSNTDQNNGSDQGGDSSTQPDDNQNSNNGSNNGGNNSGNTDNNNNDSGNTDNNNNDSGNANDGNSGNNSNNGGTTTPPADNGGSDSGSQTPQTPATPSTPATPATPQQEPTTEN</sequence>
<evidence type="ECO:0000256" key="5">
    <source>
        <dbReference type="ARBA" id="ARBA00022676"/>
    </source>
</evidence>
<dbReference type="InterPro" id="IPR001460">
    <property type="entry name" value="PCN-bd_Tpept"/>
</dbReference>
<comment type="similarity">
    <text evidence="1">In the C-terminal section; belongs to the transpeptidase family.</text>
</comment>
<evidence type="ECO:0000313" key="19">
    <source>
        <dbReference type="Proteomes" id="UP000543174"/>
    </source>
</evidence>
<gene>
    <name evidence="18" type="ORF">HNP21_002767</name>
</gene>
<comment type="caution">
    <text evidence="18">The sequence shown here is derived from an EMBL/GenBank/DDBJ whole genome shotgun (WGS) entry which is preliminary data.</text>
</comment>
<feature type="transmembrane region" description="Helical" evidence="15">
    <location>
        <begin position="40"/>
        <end position="63"/>
    </location>
</feature>
<feature type="compositionally biased region" description="Low complexity" evidence="14">
    <location>
        <begin position="873"/>
        <end position="912"/>
    </location>
</feature>
<dbReference type="RefSeq" id="WP_182527606.1">
    <property type="nucleotide sequence ID" value="NZ_JACJHT010000002.1"/>
</dbReference>
<keyword evidence="6 18" id="KW-0808">Transferase</keyword>
<accession>A0A7W3NAY0</accession>
<dbReference type="SUPFAM" id="SSF56601">
    <property type="entry name" value="beta-lactamase/transpeptidase-like"/>
    <property type="match status" value="1"/>
</dbReference>
<feature type="region of interest" description="Disordered" evidence="14">
    <location>
        <begin position="649"/>
        <end position="687"/>
    </location>
</feature>
<evidence type="ECO:0000259" key="16">
    <source>
        <dbReference type="Pfam" id="PF00905"/>
    </source>
</evidence>
<dbReference type="Gene3D" id="3.40.710.10">
    <property type="entry name" value="DD-peptidase/beta-lactamase superfamily"/>
    <property type="match status" value="1"/>
</dbReference>
<comment type="catalytic activity">
    <reaction evidence="12">
        <text>Preferential cleavage: (Ac)2-L-Lys-D-Ala-|-D-Ala. Also transpeptidation of peptidyl-alanyl moieties that are N-acyl substituents of D-alanine.</text>
        <dbReference type="EC" id="3.4.16.4"/>
    </reaction>
</comment>
<dbReference type="InterPro" id="IPR050396">
    <property type="entry name" value="Glycosyltr_51/Transpeptidase"/>
</dbReference>
<dbReference type="EC" id="2.4.1.-" evidence="18"/>
<feature type="region of interest" description="Disordered" evidence="14">
    <location>
        <begin position="702"/>
        <end position="743"/>
    </location>
</feature>
<dbReference type="SUPFAM" id="SSF53955">
    <property type="entry name" value="Lysozyme-like"/>
    <property type="match status" value="1"/>
</dbReference>
<evidence type="ECO:0000256" key="2">
    <source>
        <dbReference type="ARBA" id="ARBA00007739"/>
    </source>
</evidence>
<dbReference type="PANTHER" id="PTHR32282:SF29">
    <property type="entry name" value="PENICILLIN-BINDING PROTEIN 1A"/>
    <property type="match status" value="1"/>
</dbReference>
<feature type="compositionally biased region" description="Basic and acidic residues" evidence="14">
    <location>
        <begin position="705"/>
        <end position="731"/>
    </location>
</feature>
<name>A0A7W3NAY0_PRIAR</name>
<keyword evidence="7 18" id="KW-0378">Hydrolase</keyword>
<feature type="compositionally biased region" description="Basic and acidic residues" evidence="14">
    <location>
        <begin position="1"/>
        <end position="24"/>
    </location>
</feature>
<evidence type="ECO:0000256" key="9">
    <source>
        <dbReference type="ARBA" id="ARBA00022984"/>
    </source>
</evidence>
<keyword evidence="5 18" id="KW-0328">Glycosyltransferase</keyword>
<dbReference type="GO" id="GO:0008658">
    <property type="term" value="F:penicillin binding"/>
    <property type="evidence" value="ECO:0007669"/>
    <property type="project" value="InterPro"/>
</dbReference>
<comment type="similarity">
    <text evidence="2">In the N-terminal section; belongs to the glycosyltransferase 51 family.</text>
</comment>
<keyword evidence="15" id="KW-0472">Membrane</keyword>
<evidence type="ECO:0000256" key="11">
    <source>
        <dbReference type="ARBA" id="ARBA00023316"/>
    </source>
</evidence>
<dbReference type="GO" id="GO:0030288">
    <property type="term" value="C:outer membrane-bounded periplasmic space"/>
    <property type="evidence" value="ECO:0007669"/>
    <property type="project" value="TreeGrafter"/>
</dbReference>
<evidence type="ECO:0000313" key="18">
    <source>
        <dbReference type="EMBL" id="MBA9039660.1"/>
    </source>
</evidence>
<dbReference type="GO" id="GO:0009002">
    <property type="term" value="F:serine-type D-Ala-D-Ala carboxypeptidase activity"/>
    <property type="evidence" value="ECO:0007669"/>
    <property type="project" value="UniProtKB-EC"/>
</dbReference>
<feature type="compositionally biased region" description="Low complexity" evidence="14">
    <location>
        <begin position="801"/>
        <end position="813"/>
    </location>
</feature>
<dbReference type="InterPro" id="IPR036950">
    <property type="entry name" value="PBP_transglycosylase"/>
</dbReference>
<keyword evidence="11" id="KW-0961">Cell wall biogenesis/degradation</keyword>
<dbReference type="GO" id="GO:0006508">
    <property type="term" value="P:proteolysis"/>
    <property type="evidence" value="ECO:0007669"/>
    <property type="project" value="UniProtKB-KW"/>
</dbReference>
<dbReference type="EC" id="3.4.-.-" evidence="18"/>
<dbReference type="PANTHER" id="PTHR32282">
    <property type="entry name" value="BINDING PROTEIN TRANSPEPTIDASE, PUTATIVE-RELATED"/>
    <property type="match status" value="1"/>
</dbReference>
<evidence type="ECO:0000256" key="15">
    <source>
        <dbReference type="SAM" id="Phobius"/>
    </source>
</evidence>
<feature type="compositionally biased region" description="Low complexity" evidence="14">
    <location>
        <begin position="924"/>
        <end position="950"/>
    </location>
</feature>
<evidence type="ECO:0000256" key="10">
    <source>
        <dbReference type="ARBA" id="ARBA00023268"/>
    </source>
</evidence>
<feature type="region of interest" description="Disordered" evidence="14">
    <location>
        <begin position="1"/>
        <end position="32"/>
    </location>
</feature>
<dbReference type="GO" id="GO:0009252">
    <property type="term" value="P:peptidoglycan biosynthetic process"/>
    <property type="evidence" value="ECO:0007669"/>
    <property type="project" value="UniProtKB-KW"/>
</dbReference>
<keyword evidence="10" id="KW-0511">Multifunctional enzyme</keyword>
<proteinExistence type="inferred from homology"/>
<keyword evidence="19" id="KW-1185">Reference proteome</keyword>
<dbReference type="NCBIfam" id="TIGR02074">
    <property type="entry name" value="PBP_1a_fam"/>
    <property type="match status" value="1"/>
</dbReference>
<dbReference type="GO" id="GO:0071555">
    <property type="term" value="P:cell wall organization"/>
    <property type="evidence" value="ECO:0007669"/>
    <property type="project" value="UniProtKB-KW"/>
</dbReference>
<evidence type="ECO:0000256" key="12">
    <source>
        <dbReference type="ARBA" id="ARBA00034000"/>
    </source>
</evidence>
<feature type="domain" description="Penicillin-binding protein transpeptidase" evidence="16">
    <location>
        <begin position="355"/>
        <end position="643"/>
    </location>
</feature>
<evidence type="ECO:0000259" key="17">
    <source>
        <dbReference type="Pfam" id="PF00912"/>
    </source>
</evidence>
<dbReference type="GO" id="GO:0008360">
    <property type="term" value="P:regulation of cell shape"/>
    <property type="evidence" value="ECO:0007669"/>
    <property type="project" value="UniProtKB-KW"/>
</dbReference>
<dbReference type="FunFam" id="1.10.3810.10:FF:000001">
    <property type="entry name" value="Penicillin-binding protein 1A"/>
    <property type="match status" value="1"/>
</dbReference>
<feature type="compositionally biased region" description="Polar residues" evidence="14">
    <location>
        <begin position="835"/>
        <end position="856"/>
    </location>
</feature>
<feature type="compositionally biased region" description="Basic and acidic residues" evidence="14">
    <location>
        <begin position="661"/>
        <end position="676"/>
    </location>
</feature>
<feature type="domain" description="Glycosyl transferase family 51" evidence="17">
    <location>
        <begin position="89"/>
        <end position="264"/>
    </location>
</feature>
<evidence type="ECO:0000256" key="14">
    <source>
        <dbReference type="SAM" id="MobiDB-lite"/>
    </source>
</evidence>
<dbReference type="InterPro" id="IPR023346">
    <property type="entry name" value="Lysozyme-like_dom_sf"/>
</dbReference>
<evidence type="ECO:0000256" key="6">
    <source>
        <dbReference type="ARBA" id="ARBA00022679"/>
    </source>
</evidence>
<dbReference type="GO" id="GO:0008955">
    <property type="term" value="F:peptidoglycan glycosyltransferase activity"/>
    <property type="evidence" value="ECO:0007669"/>
    <property type="project" value="UniProtKB-EC"/>
</dbReference>
<evidence type="ECO:0000256" key="7">
    <source>
        <dbReference type="ARBA" id="ARBA00022801"/>
    </source>
</evidence>
<feature type="compositionally biased region" description="Polar residues" evidence="14">
    <location>
        <begin position="757"/>
        <end position="770"/>
    </location>
</feature>
<dbReference type="AlphaFoldDB" id="A0A7W3NAY0"/>
<dbReference type="InterPro" id="IPR012338">
    <property type="entry name" value="Beta-lactam/transpept-like"/>
</dbReference>
<keyword evidence="9" id="KW-0573">Peptidoglycan synthesis</keyword>
<feature type="compositionally biased region" description="Polar residues" evidence="14">
    <location>
        <begin position="790"/>
        <end position="800"/>
    </location>
</feature>
<reference evidence="18" key="1">
    <citation type="submission" date="2020-08" db="EMBL/GenBank/DDBJ databases">
        <title>Functional genomics of gut bacteria from endangered species of beetles.</title>
        <authorList>
            <person name="Carlos-Shanley C."/>
        </authorList>
    </citation>
    <scope>NUCLEOTIDE SEQUENCE [LARGE SCALE GENOMIC DNA]</scope>
    <source>
        <strain evidence="18">S00060</strain>
    </source>
</reference>
<evidence type="ECO:0000256" key="13">
    <source>
        <dbReference type="ARBA" id="ARBA00049902"/>
    </source>
</evidence>
<feature type="region of interest" description="Disordered" evidence="14">
    <location>
        <begin position="757"/>
        <end position="950"/>
    </location>
</feature>
<organism evidence="18 19">
    <name type="scientific">Priestia aryabhattai</name>
    <name type="common">Bacillus aryabhattai</name>
    <dbReference type="NCBI Taxonomy" id="412384"/>
    <lineage>
        <taxon>Bacteria</taxon>
        <taxon>Bacillati</taxon>
        <taxon>Bacillota</taxon>
        <taxon>Bacilli</taxon>
        <taxon>Bacillales</taxon>
        <taxon>Bacillaceae</taxon>
        <taxon>Priestia</taxon>
    </lineage>
</organism>
<dbReference type="InterPro" id="IPR001264">
    <property type="entry name" value="Glyco_trans_51"/>
</dbReference>
<keyword evidence="4" id="KW-0645">Protease</keyword>
<dbReference type="EMBL" id="JACJHT010000002">
    <property type="protein sequence ID" value="MBA9039660.1"/>
    <property type="molecule type" value="Genomic_DNA"/>
</dbReference>
<evidence type="ECO:0000256" key="1">
    <source>
        <dbReference type="ARBA" id="ARBA00007090"/>
    </source>
</evidence>
<keyword evidence="15" id="KW-1133">Transmembrane helix</keyword>
<evidence type="ECO:0000256" key="3">
    <source>
        <dbReference type="ARBA" id="ARBA00022645"/>
    </source>
</evidence>
<dbReference type="Gene3D" id="1.10.3810.10">
    <property type="entry name" value="Biosynthetic peptidoglycan transglycosylase-like"/>
    <property type="match status" value="1"/>
</dbReference>